<evidence type="ECO:0000256" key="2">
    <source>
        <dbReference type="ARBA" id="ARBA00023239"/>
    </source>
</evidence>
<dbReference type="PANTHER" id="PTHR12128">
    <property type="entry name" value="DIHYDRODIPICOLINATE SYNTHASE"/>
    <property type="match status" value="1"/>
</dbReference>
<feature type="active site" description="Proton donor/acceptor" evidence="4">
    <location>
        <position position="141"/>
    </location>
</feature>
<dbReference type="CDD" id="cd00408">
    <property type="entry name" value="DHDPS-like"/>
    <property type="match status" value="1"/>
</dbReference>
<dbReference type="InterPro" id="IPR002220">
    <property type="entry name" value="DapA-like"/>
</dbReference>
<dbReference type="Proteomes" id="UP000317371">
    <property type="component" value="Unassembled WGS sequence"/>
</dbReference>
<comment type="caution">
    <text evidence="5">The sequence shown here is derived from an EMBL/GenBank/DDBJ whole genome shotgun (WGS) entry which is preliminary data.</text>
</comment>
<evidence type="ECO:0000256" key="4">
    <source>
        <dbReference type="PIRSR" id="PIRSR001365-1"/>
    </source>
</evidence>
<dbReference type="GO" id="GO:0008840">
    <property type="term" value="F:4-hydroxy-tetrahydrodipicolinate synthase activity"/>
    <property type="evidence" value="ECO:0007669"/>
    <property type="project" value="TreeGrafter"/>
</dbReference>
<dbReference type="RefSeq" id="WP_141608938.1">
    <property type="nucleotide sequence ID" value="NZ_VIGC02000005.1"/>
</dbReference>
<proteinExistence type="inferred from homology"/>
<dbReference type="Gene3D" id="3.20.20.70">
    <property type="entry name" value="Aldolase class I"/>
    <property type="match status" value="1"/>
</dbReference>
<dbReference type="PANTHER" id="PTHR12128:SF66">
    <property type="entry name" value="4-HYDROXY-2-OXOGLUTARATE ALDOLASE, MITOCHONDRIAL"/>
    <property type="match status" value="1"/>
</dbReference>
<dbReference type="AlphaFoldDB" id="A0A540VLE9"/>
<dbReference type="OrthoDB" id="9796205at2"/>
<organism evidence="5 6">
    <name type="scientific">Litorilinea aerophila</name>
    <dbReference type="NCBI Taxonomy" id="1204385"/>
    <lineage>
        <taxon>Bacteria</taxon>
        <taxon>Bacillati</taxon>
        <taxon>Chloroflexota</taxon>
        <taxon>Caldilineae</taxon>
        <taxon>Caldilineales</taxon>
        <taxon>Caldilineaceae</taxon>
        <taxon>Litorilinea</taxon>
    </lineage>
</organism>
<feature type="active site" description="Schiff-base intermediate with substrate" evidence="4">
    <location>
        <position position="169"/>
    </location>
</feature>
<dbReference type="InParanoid" id="A0A540VLE9"/>
<protein>
    <submittedName>
        <fullName evidence="5">Dihydrodipicolinate synthase family protein</fullName>
    </submittedName>
</protein>
<dbReference type="EMBL" id="VIGC01000005">
    <property type="protein sequence ID" value="TQE96953.1"/>
    <property type="molecule type" value="Genomic_DNA"/>
</dbReference>
<dbReference type="PIRSF" id="PIRSF001365">
    <property type="entry name" value="DHDPS"/>
    <property type="match status" value="1"/>
</dbReference>
<evidence type="ECO:0000313" key="5">
    <source>
        <dbReference type="EMBL" id="TQE96953.1"/>
    </source>
</evidence>
<comment type="similarity">
    <text evidence="1 3">Belongs to the DapA family.</text>
</comment>
<evidence type="ECO:0000256" key="3">
    <source>
        <dbReference type="PIRNR" id="PIRNR001365"/>
    </source>
</evidence>
<dbReference type="InterPro" id="IPR013785">
    <property type="entry name" value="Aldolase_TIM"/>
</dbReference>
<name>A0A540VLE9_9CHLR</name>
<dbReference type="SMART" id="SM01130">
    <property type="entry name" value="DHDPS"/>
    <property type="match status" value="1"/>
</dbReference>
<evidence type="ECO:0000313" key="6">
    <source>
        <dbReference type="Proteomes" id="UP000317371"/>
    </source>
</evidence>
<sequence length="326" mass="35416">MTLTLPDGLWPVMLTAFHPDGRIDWAGMDALTDWYLQAGAAGLFANCLSSEMYHLSPTERLALTRHVVARVDGRVPVVATGTFGGSLPAQARFIQEMADTGVAAVVVITSQLATQEEPDAVLQERLDHLLQLTGEIPLGLYECPDPYKRLLSPELAAWAGQTGRFLYLKDTTCDPVAIRAKLAALHGTSLRLFNANTASALESLQDGAAGLSPIAANAYPELFAWLCRHFDTHPEEARKVQRLLRLMEAVINIQYPAAAKLLLQKRGLPIQVTCRSMKATFRYEHHAMLDSVLETVLVLRQELAMDALPVAASANGPGSAAVRKPG</sequence>
<accession>A0A540VLE9</accession>
<dbReference type="SUPFAM" id="SSF51569">
    <property type="entry name" value="Aldolase"/>
    <property type="match status" value="1"/>
</dbReference>
<keyword evidence="6" id="KW-1185">Reference proteome</keyword>
<dbReference type="Pfam" id="PF00701">
    <property type="entry name" value="DHDPS"/>
    <property type="match status" value="1"/>
</dbReference>
<keyword evidence="2 3" id="KW-0456">Lyase</keyword>
<reference evidence="5 6" key="1">
    <citation type="submission" date="2019-06" db="EMBL/GenBank/DDBJ databases">
        <title>Genome sequence of Litorilinea aerophila BAA-2444.</title>
        <authorList>
            <person name="Maclea K.S."/>
            <person name="Maurais E.G."/>
            <person name="Iannazzi L.C."/>
        </authorList>
    </citation>
    <scope>NUCLEOTIDE SEQUENCE [LARGE SCALE GENOMIC DNA]</scope>
    <source>
        <strain evidence="5 6">ATCC BAA-2444</strain>
    </source>
</reference>
<evidence type="ECO:0000256" key="1">
    <source>
        <dbReference type="ARBA" id="ARBA00007592"/>
    </source>
</evidence>
<gene>
    <name evidence="5" type="ORF">FKZ61_04750</name>
</gene>